<dbReference type="OrthoDB" id="115724at2157"/>
<dbReference type="STRING" id="323259.Mhun_3043"/>
<dbReference type="GO" id="GO:0016485">
    <property type="term" value="P:protein processing"/>
    <property type="evidence" value="ECO:0007669"/>
    <property type="project" value="TreeGrafter"/>
</dbReference>
<organism evidence="10 11">
    <name type="scientific">Methanospirillum hungatei JF-1 (strain ATCC 27890 / DSM 864 / NBRC 100397 / JF-1)</name>
    <dbReference type="NCBI Taxonomy" id="323259"/>
    <lineage>
        <taxon>Archaea</taxon>
        <taxon>Methanobacteriati</taxon>
        <taxon>Methanobacteriota</taxon>
        <taxon>Stenosarchaea group</taxon>
        <taxon>Methanomicrobia</taxon>
        <taxon>Methanomicrobiales</taxon>
        <taxon>Methanospirillaceae</taxon>
        <taxon>Methanospirillum</taxon>
    </lineage>
</organism>
<dbReference type="eggNOG" id="arCOG05200">
    <property type="taxonomic scope" value="Archaea"/>
</dbReference>
<dbReference type="EnsemblBacteria" id="ABD42730">
    <property type="protein sequence ID" value="ABD42730"/>
    <property type="gene ID" value="Mhun_3043"/>
</dbReference>
<dbReference type="InParanoid" id="Q2FS56"/>
<keyword evidence="4" id="KW-0479">Metal-binding</keyword>
<dbReference type="GO" id="GO:0005886">
    <property type="term" value="C:plasma membrane"/>
    <property type="evidence" value="ECO:0007669"/>
    <property type="project" value="TreeGrafter"/>
</dbReference>
<dbReference type="Proteomes" id="UP000001941">
    <property type="component" value="Chromosome"/>
</dbReference>
<gene>
    <name evidence="10" type="ordered locus">Mhun_3043</name>
</gene>
<dbReference type="Gene3D" id="3.40.390.10">
    <property type="entry name" value="Collagenase (Catalytic Domain)"/>
    <property type="match status" value="1"/>
</dbReference>
<dbReference type="KEGG" id="mhu:Mhun_3043"/>
<evidence type="ECO:0000256" key="6">
    <source>
        <dbReference type="ARBA" id="ARBA00022833"/>
    </source>
</evidence>
<sequence>MNSNTIIFQNTSREKHSVITIRMMSHSTVVPVSVLITILVLTGPVLGTPISTATPPGMNLSIDPGEDFFSYANYHWIADHPVPEDQKFYTAFEEVKELVDSRVRTLVEEAASDYDAEKGTPRQLLGSFYRAALNDESNARTGLTPVQDELEEIAQASDRSEIRIVTSNLTARGLDPFFILYIDENPEKRKELIATIETGDFTIRFPPFYELEFDEAIRVQNLMKEYVTTTFMEQGMDREKALHAADVVFRIERRMAQAEMGMNTSHANSSEELKAGTYQVADLRTLFPGISWDALLERSGRPDLQEIYIMNPHYLREVGRILSSEPVEDLKLFLTWRVLQYAAPYATPEMQERYYEFYDVKLSKGEITPQKDRIFGIMNLYLGNPIAHLYVDRYFSASDKAKAEEIVRNIREVMRERVQNLSWMSQETKDIALLKMDYLKEQAGYPEEWGQYRNLTIEDTSYLENMLALTEYFTNGSLQLSGEPSDPDVWYVSPHGVEAHYDLVHNRIIAPAGFLNPPFFDPKIDDAWNYGSFGWVYGHELIHMIDIGGQQYHPDGKKENWWTDSDANEYFHAAWPLIVQVNSTQVQDNLTLNGTQMLIESSADLGGLTLAYNAFLKSRSDPDTLDIPGIDGLTDRQRFFVAFAQAMRGNITDENLRNVTATEDHPWNKFRVNTIPYHLDAFYEAFPDINPGDSLYLNETERARLW</sequence>
<evidence type="ECO:0000256" key="4">
    <source>
        <dbReference type="ARBA" id="ARBA00022723"/>
    </source>
</evidence>
<dbReference type="PANTHER" id="PTHR11733">
    <property type="entry name" value="ZINC METALLOPROTEASE FAMILY M13 NEPRILYSIN-RELATED"/>
    <property type="match status" value="1"/>
</dbReference>
<reference evidence="11" key="1">
    <citation type="journal article" date="2016" name="Stand. Genomic Sci.">
        <title>Complete genome sequence of Methanospirillum hungatei type strain JF1.</title>
        <authorList>
            <person name="Gunsalus R.P."/>
            <person name="Cook L.E."/>
            <person name="Crable B."/>
            <person name="Rohlin L."/>
            <person name="McDonald E."/>
            <person name="Mouttaki H."/>
            <person name="Sieber J.R."/>
            <person name="Poweleit N."/>
            <person name="Zhou H."/>
            <person name="Lapidus A.L."/>
            <person name="Daligault H.E."/>
            <person name="Land M."/>
            <person name="Gilna P."/>
            <person name="Ivanova N."/>
            <person name="Kyrpides N."/>
            <person name="Culley D.E."/>
            <person name="McInerney M.J."/>
        </authorList>
    </citation>
    <scope>NUCLEOTIDE SEQUENCE [LARGE SCALE GENOMIC DNA]</scope>
    <source>
        <strain evidence="11">ATCC 27890 / DSM 864 / NBRC 100397 / JF-1</strain>
    </source>
</reference>
<dbReference type="Pfam" id="PF01431">
    <property type="entry name" value="Peptidase_M13"/>
    <property type="match status" value="1"/>
</dbReference>
<evidence type="ECO:0000256" key="3">
    <source>
        <dbReference type="ARBA" id="ARBA00022670"/>
    </source>
</evidence>
<dbReference type="SUPFAM" id="SSF55486">
    <property type="entry name" value="Metalloproteases ('zincins'), catalytic domain"/>
    <property type="match status" value="1"/>
</dbReference>
<comment type="similarity">
    <text evidence="2">Belongs to the peptidase M13 family.</text>
</comment>
<dbReference type="PRINTS" id="PR00786">
    <property type="entry name" value="NEPRILYSIN"/>
</dbReference>
<dbReference type="GO" id="GO:0004222">
    <property type="term" value="F:metalloendopeptidase activity"/>
    <property type="evidence" value="ECO:0007669"/>
    <property type="project" value="UniProtKB-EC"/>
</dbReference>
<protein>
    <submittedName>
        <fullName evidence="10">Endothelin-converting enzyme, Metallo peptidase, MEROPS family M13</fullName>
        <ecNumber evidence="10">3.4.24.71</ecNumber>
    </submittedName>
</protein>
<dbReference type="HOGENOM" id="CLU_006187_7_2_2"/>
<dbReference type="GeneID" id="3922918"/>
<keyword evidence="5 10" id="KW-0378">Hydrolase</keyword>
<evidence type="ECO:0000256" key="1">
    <source>
        <dbReference type="ARBA" id="ARBA00001947"/>
    </source>
</evidence>
<dbReference type="GO" id="GO:0046872">
    <property type="term" value="F:metal ion binding"/>
    <property type="evidence" value="ECO:0007669"/>
    <property type="project" value="UniProtKB-KW"/>
</dbReference>
<name>Q2FS56_METHJ</name>
<dbReference type="Gene3D" id="1.10.1380.10">
    <property type="entry name" value="Neutral endopeptidase , domain2"/>
    <property type="match status" value="1"/>
</dbReference>
<dbReference type="Pfam" id="PF05649">
    <property type="entry name" value="Peptidase_M13_N"/>
    <property type="match status" value="1"/>
</dbReference>
<keyword evidence="7" id="KW-0482">Metalloprotease</keyword>
<dbReference type="CDD" id="cd08662">
    <property type="entry name" value="M13"/>
    <property type="match status" value="1"/>
</dbReference>
<feature type="domain" description="Peptidase M13 C-terminal" evidence="8">
    <location>
        <begin position="499"/>
        <end position="701"/>
    </location>
</feature>
<dbReference type="RefSeq" id="WP_011449981.1">
    <property type="nucleotide sequence ID" value="NC_007796.1"/>
</dbReference>
<dbReference type="PROSITE" id="PS51885">
    <property type="entry name" value="NEPRILYSIN"/>
    <property type="match status" value="1"/>
</dbReference>
<evidence type="ECO:0000313" key="10">
    <source>
        <dbReference type="EMBL" id="ABD42730.1"/>
    </source>
</evidence>
<keyword evidence="3" id="KW-0645">Protease</keyword>
<dbReference type="EC" id="3.4.24.71" evidence="10"/>
<dbReference type="InterPro" id="IPR042089">
    <property type="entry name" value="Peptidase_M13_dom_2"/>
</dbReference>
<evidence type="ECO:0000256" key="2">
    <source>
        <dbReference type="ARBA" id="ARBA00007357"/>
    </source>
</evidence>
<accession>Q2FS56</accession>
<dbReference type="EMBL" id="CP000254">
    <property type="protein sequence ID" value="ABD42730.1"/>
    <property type="molecule type" value="Genomic_DNA"/>
</dbReference>
<dbReference type="InterPro" id="IPR008753">
    <property type="entry name" value="Peptidase_M13_N"/>
</dbReference>
<feature type="domain" description="Peptidase M13 N-terminal" evidence="9">
    <location>
        <begin position="64"/>
        <end position="446"/>
    </location>
</feature>
<dbReference type="PANTHER" id="PTHR11733:SF167">
    <property type="entry name" value="FI17812P1-RELATED"/>
    <property type="match status" value="1"/>
</dbReference>
<comment type="cofactor">
    <cofactor evidence="1">
        <name>Zn(2+)</name>
        <dbReference type="ChEBI" id="CHEBI:29105"/>
    </cofactor>
</comment>
<evidence type="ECO:0000313" key="11">
    <source>
        <dbReference type="Proteomes" id="UP000001941"/>
    </source>
</evidence>
<evidence type="ECO:0000256" key="5">
    <source>
        <dbReference type="ARBA" id="ARBA00022801"/>
    </source>
</evidence>
<evidence type="ECO:0000259" key="8">
    <source>
        <dbReference type="Pfam" id="PF01431"/>
    </source>
</evidence>
<dbReference type="AlphaFoldDB" id="Q2FS56"/>
<evidence type="ECO:0000256" key="7">
    <source>
        <dbReference type="ARBA" id="ARBA00023049"/>
    </source>
</evidence>
<evidence type="ECO:0000259" key="9">
    <source>
        <dbReference type="Pfam" id="PF05649"/>
    </source>
</evidence>
<keyword evidence="11" id="KW-1185">Reference proteome</keyword>
<dbReference type="InterPro" id="IPR000718">
    <property type="entry name" value="Peptidase_M13"/>
</dbReference>
<keyword evidence="6" id="KW-0862">Zinc</keyword>
<proteinExistence type="inferred from homology"/>
<dbReference type="InterPro" id="IPR018497">
    <property type="entry name" value="Peptidase_M13_C"/>
</dbReference>
<dbReference type="InterPro" id="IPR024079">
    <property type="entry name" value="MetalloPept_cat_dom_sf"/>
</dbReference>